<dbReference type="InterPro" id="IPR051532">
    <property type="entry name" value="Ester_Hydrolysis_Enzymes"/>
</dbReference>
<dbReference type="InterPro" id="IPR013830">
    <property type="entry name" value="SGNH_hydro"/>
</dbReference>
<dbReference type="Gene3D" id="3.40.50.1110">
    <property type="entry name" value="SGNH hydrolase"/>
    <property type="match status" value="1"/>
</dbReference>
<dbReference type="EMBL" id="SDMK01000004">
    <property type="protein sequence ID" value="RXS93669.1"/>
    <property type="molecule type" value="Genomic_DNA"/>
</dbReference>
<feature type="region of interest" description="Disordered" evidence="1">
    <location>
        <begin position="104"/>
        <end position="186"/>
    </location>
</feature>
<evidence type="ECO:0000256" key="1">
    <source>
        <dbReference type="SAM" id="MobiDB-lite"/>
    </source>
</evidence>
<feature type="compositionally biased region" description="Polar residues" evidence="1">
    <location>
        <begin position="404"/>
        <end position="424"/>
    </location>
</feature>
<dbReference type="OrthoDB" id="9810515at2"/>
<evidence type="ECO:0000259" key="2">
    <source>
        <dbReference type="Pfam" id="PF13472"/>
    </source>
</evidence>
<comment type="caution">
    <text evidence="3">The sequence shown here is derived from an EMBL/GenBank/DDBJ whole genome shotgun (WGS) entry which is preliminary data.</text>
</comment>
<dbReference type="InterPro" id="IPR036514">
    <property type="entry name" value="SGNH_hydro_sf"/>
</dbReference>
<accession>A0A4Q1S9R6</accession>
<dbReference type="PANTHER" id="PTHR30383">
    <property type="entry name" value="THIOESTERASE 1/PROTEASE 1/LYSOPHOSPHOLIPASE L1"/>
    <property type="match status" value="1"/>
</dbReference>
<organism evidence="3 4">
    <name type="scientific">Silvibacterium dinghuense</name>
    <dbReference type="NCBI Taxonomy" id="1560006"/>
    <lineage>
        <taxon>Bacteria</taxon>
        <taxon>Pseudomonadati</taxon>
        <taxon>Acidobacteriota</taxon>
        <taxon>Terriglobia</taxon>
        <taxon>Terriglobales</taxon>
        <taxon>Acidobacteriaceae</taxon>
        <taxon>Silvibacterium</taxon>
    </lineage>
</organism>
<protein>
    <recommendedName>
        <fullName evidence="2">SGNH hydrolase-type esterase domain-containing protein</fullName>
    </recommendedName>
</protein>
<feature type="region of interest" description="Disordered" evidence="1">
    <location>
        <begin position="381"/>
        <end position="424"/>
    </location>
</feature>
<keyword evidence="4" id="KW-1185">Reference proteome</keyword>
<dbReference type="Gene3D" id="2.60.120.1360">
    <property type="match status" value="1"/>
</dbReference>
<name>A0A4Q1S9R6_9BACT</name>
<feature type="compositionally biased region" description="Low complexity" evidence="1">
    <location>
        <begin position="135"/>
        <end position="144"/>
    </location>
</feature>
<dbReference type="Proteomes" id="UP000290253">
    <property type="component" value="Unassembled WGS sequence"/>
</dbReference>
<feature type="compositionally biased region" description="Low complexity" evidence="1">
    <location>
        <begin position="383"/>
        <end position="403"/>
    </location>
</feature>
<dbReference type="SUPFAM" id="SSF52266">
    <property type="entry name" value="SGNH hydrolase"/>
    <property type="match status" value="1"/>
</dbReference>
<feature type="domain" description="SGNH hydrolase-type esterase" evidence="2">
    <location>
        <begin position="453"/>
        <end position="614"/>
    </location>
</feature>
<feature type="compositionally biased region" description="Low complexity" evidence="1">
    <location>
        <begin position="116"/>
        <end position="127"/>
    </location>
</feature>
<reference evidence="3 4" key="1">
    <citation type="journal article" date="2016" name="Int. J. Syst. Evol. Microbiol.">
        <title>Acidipila dinghuensis sp. nov., an acidobacterium isolated from forest soil.</title>
        <authorList>
            <person name="Jiang Y.W."/>
            <person name="Wang J."/>
            <person name="Chen M.H."/>
            <person name="Lv Y.Y."/>
            <person name="Qiu L.H."/>
        </authorList>
    </citation>
    <scope>NUCLEOTIDE SEQUENCE [LARGE SCALE GENOMIC DNA]</scope>
    <source>
        <strain evidence="3 4">DHOF10</strain>
    </source>
</reference>
<evidence type="ECO:0000313" key="3">
    <source>
        <dbReference type="EMBL" id="RXS93669.1"/>
    </source>
</evidence>
<dbReference type="PANTHER" id="PTHR30383:SF29">
    <property type="entry name" value="SGNH HYDROLASE-TYPE ESTERASE DOMAIN-CONTAINING PROTEIN"/>
    <property type="match status" value="1"/>
</dbReference>
<dbReference type="Pfam" id="PF13472">
    <property type="entry name" value="Lipase_GDSL_2"/>
    <property type="match status" value="1"/>
</dbReference>
<dbReference type="GO" id="GO:0016788">
    <property type="term" value="F:hydrolase activity, acting on ester bonds"/>
    <property type="evidence" value="ECO:0007669"/>
    <property type="project" value="UniProtKB-ARBA"/>
</dbReference>
<evidence type="ECO:0000313" key="4">
    <source>
        <dbReference type="Proteomes" id="UP000290253"/>
    </source>
</evidence>
<sequence length="639" mass="68443">MRCRMWLQTRFMFRLAMLRLSELRLTERYPRRYQRLHPAFPRQPAPLRLRLTQRKDLNRRMRAVSRFFFTPTAALSLAAAIFGGAAVHAAPVALSTVASSAVPSAVTSTPHKKKASTTASSHTAGSKAARKKGARLGAGKSSGAHAKTRASKKSSAPAYQSYVPVPQARPVPQPQETGDGNTTAVPAPDMAAEQEQRSYAQASPEAATALSVEDRLAHGGSALHFAGSLQNFFTALRAQGGPQGSQTVRVLQFGDSHTAADMFTGELRSQMQSRFGDASVGFTYAGHPFAGYRILGSGRGQSAGWTTLGTHFTQLGDALLGMGGVAIEAQGAGETASLSVNCRTLDVQFLRREGGGSFTVTDNGQAVQTVPTALVTSAATQTQNAQVQSAPAQAPQPPDAQTQESSTAPAASPDQAGSVTLSCQPGRNDFSFTTIGDGPVRLLGTVSLQPGITWEAIGINGAEAPLILRWNRSLFDTYLASRPPQLIVLAYGTNEAAGSWTREDYQASFATLIDHLHTVSPDASILVLGPGDRAIARSSYVIGRRGRRIQRRAYVPYTGTERIIDAQREVCRTHHCAFWDWSARQGGFGSMQRWVAAGYAQPDHTHLTGTGYRVLADALFADVMSSYDGFVKRGTIQDY</sequence>
<proteinExistence type="predicted"/>
<dbReference type="AlphaFoldDB" id="A0A4Q1S9R6"/>
<gene>
    <name evidence="3" type="ORF">ESZ00_16530</name>
</gene>